<reference evidence="2" key="1">
    <citation type="journal article" date="2022" name="Mol. Ecol. Resour.">
        <title>The genomes of chicory, endive, great burdock and yacon provide insights into Asteraceae palaeo-polyploidization history and plant inulin production.</title>
        <authorList>
            <person name="Fan W."/>
            <person name="Wang S."/>
            <person name="Wang H."/>
            <person name="Wang A."/>
            <person name="Jiang F."/>
            <person name="Liu H."/>
            <person name="Zhao H."/>
            <person name="Xu D."/>
            <person name="Zhang Y."/>
        </authorList>
    </citation>
    <scope>NUCLEOTIDE SEQUENCE [LARGE SCALE GENOMIC DNA]</scope>
    <source>
        <strain evidence="2">cv. Punajuju</strain>
    </source>
</reference>
<reference evidence="1 2" key="2">
    <citation type="journal article" date="2022" name="Mol. Ecol. Resour.">
        <title>The genomes of chicory, endive, great burdock and yacon provide insights into Asteraceae paleo-polyploidization history and plant inulin production.</title>
        <authorList>
            <person name="Fan W."/>
            <person name="Wang S."/>
            <person name="Wang H."/>
            <person name="Wang A."/>
            <person name="Jiang F."/>
            <person name="Liu H."/>
            <person name="Zhao H."/>
            <person name="Xu D."/>
            <person name="Zhang Y."/>
        </authorList>
    </citation>
    <scope>NUCLEOTIDE SEQUENCE [LARGE SCALE GENOMIC DNA]</scope>
    <source>
        <strain evidence="2">cv. Punajuju</strain>
        <tissue evidence="1">Leaves</tissue>
    </source>
</reference>
<sequence>MPLKGGVILLGEFAVVLVFPRSEAVDFEDSDEELEISGDPGQILEILRVPERKPELLDDPGGGTESATTTMGMEAEECLE</sequence>
<keyword evidence="2" id="KW-1185">Reference proteome</keyword>
<comment type="caution">
    <text evidence="1">The sequence shown here is derived from an EMBL/GenBank/DDBJ whole genome shotgun (WGS) entry which is preliminary data.</text>
</comment>
<accession>A0ACB8YVC8</accession>
<dbReference type="Proteomes" id="UP001055811">
    <property type="component" value="Linkage Group LG09"/>
</dbReference>
<evidence type="ECO:0000313" key="2">
    <source>
        <dbReference type="Proteomes" id="UP001055811"/>
    </source>
</evidence>
<evidence type="ECO:0000313" key="1">
    <source>
        <dbReference type="EMBL" id="KAI3689040.1"/>
    </source>
</evidence>
<protein>
    <submittedName>
        <fullName evidence="1">Uncharacterized protein</fullName>
    </submittedName>
</protein>
<organism evidence="1 2">
    <name type="scientific">Cichorium intybus</name>
    <name type="common">Chicory</name>
    <dbReference type="NCBI Taxonomy" id="13427"/>
    <lineage>
        <taxon>Eukaryota</taxon>
        <taxon>Viridiplantae</taxon>
        <taxon>Streptophyta</taxon>
        <taxon>Embryophyta</taxon>
        <taxon>Tracheophyta</taxon>
        <taxon>Spermatophyta</taxon>
        <taxon>Magnoliopsida</taxon>
        <taxon>eudicotyledons</taxon>
        <taxon>Gunneridae</taxon>
        <taxon>Pentapetalae</taxon>
        <taxon>asterids</taxon>
        <taxon>campanulids</taxon>
        <taxon>Asterales</taxon>
        <taxon>Asteraceae</taxon>
        <taxon>Cichorioideae</taxon>
        <taxon>Cichorieae</taxon>
        <taxon>Cichoriinae</taxon>
        <taxon>Cichorium</taxon>
    </lineage>
</organism>
<proteinExistence type="predicted"/>
<dbReference type="EMBL" id="CM042017">
    <property type="protein sequence ID" value="KAI3689040.1"/>
    <property type="molecule type" value="Genomic_DNA"/>
</dbReference>
<gene>
    <name evidence="1" type="ORF">L2E82_46988</name>
</gene>
<name>A0ACB8YVC8_CICIN</name>